<dbReference type="OrthoDB" id="9779191at2"/>
<comment type="caution">
    <text evidence="8">The sequence shown here is derived from an EMBL/GenBank/DDBJ whole genome shotgun (WGS) entry which is preliminary data.</text>
</comment>
<dbReference type="AlphaFoldDB" id="A0A2N5WZ29"/>
<evidence type="ECO:0000256" key="1">
    <source>
        <dbReference type="ARBA" id="ARBA00022729"/>
    </source>
</evidence>
<protein>
    <recommendedName>
        <fullName evidence="6">Outer membrane protein assembly factor BamD</fullName>
    </recommendedName>
</protein>
<keyword evidence="9" id="KW-1185">Reference proteome</keyword>
<comment type="subcellular location">
    <subcellularLocation>
        <location evidence="6">Cell outer membrane</location>
        <topology evidence="6">Lipid-anchor</topology>
    </subcellularLocation>
</comment>
<comment type="function">
    <text evidence="6">Part of the outer membrane protein assembly complex, which is involved in assembly and insertion of beta-barrel proteins into the outer membrane.</text>
</comment>
<keyword evidence="3 6" id="KW-0564">Palmitate</keyword>
<evidence type="ECO:0000256" key="2">
    <source>
        <dbReference type="ARBA" id="ARBA00023136"/>
    </source>
</evidence>
<keyword evidence="1 6" id="KW-0732">Signal</keyword>
<organism evidence="8 9">
    <name type="scientific">Pseudohalioglobus lutimaris</name>
    <dbReference type="NCBI Taxonomy" id="1737061"/>
    <lineage>
        <taxon>Bacteria</taxon>
        <taxon>Pseudomonadati</taxon>
        <taxon>Pseudomonadota</taxon>
        <taxon>Gammaproteobacteria</taxon>
        <taxon>Cellvibrionales</taxon>
        <taxon>Halieaceae</taxon>
        <taxon>Pseudohalioglobus</taxon>
    </lineage>
</organism>
<evidence type="ECO:0000256" key="6">
    <source>
        <dbReference type="HAMAP-Rule" id="MF_00922"/>
    </source>
</evidence>
<dbReference type="GO" id="GO:1990063">
    <property type="term" value="C:Bam protein complex"/>
    <property type="evidence" value="ECO:0007669"/>
    <property type="project" value="TreeGrafter"/>
</dbReference>
<dbReference type="InterPro" id="IPR017689">
    <property type="entry name" value="BamD"/>
</dbReference>
<dbReference type="HAMAP" id="MF_00922">
    <property type="entry name" value="OM_assembly_BamD"/>
    <property type="match status" value="1"/>
</dbReference>
<keyword evidence="5 6" id="KW-0449">Lipoprotein</keyword>
<dbReference type="CDD" id="cd15830">
    <property type="entry name" value="BamD"/>
    <property type="match status" value="1"/>
</dbReference>
<keyword evidence="4 6" id="KW-0998">Cell outer membrane</keyword>
<name>A0A2N5WZ29_9GAMM</name>
<dbReference type="InterPro" id="IPR011990">
    <property type="entry name" value="TPR-like_helical_dom_sf"/>
</dbReference>
<evidence type="ECO:0000256" key="4">
    <source>
        <dbReference type="ARBA" id="ARBA00023237"/>
    </source>
</evidence>
<dbReference type="PANTHER" id="PTHR37423">
    <property type="entry name" value="SOLUBLE LYTIC MUREIN TRANSGLYCOSYLASE-RELATED"/>
    <property type="match status" value="1"/>
</dbReference>
<keyword evidence="2 6" id="KW-0472">Membrane</keyword>
<evidence type="ECO:0000313" key="9">
    <source>
        <dbReference type="Proteomes" id="UP000235005"/>
    </source>
</evidence>
<sequence>MVARRQPSTGEIILKYALIFLLSMALVGCSSNDELPDVTADTGEQQIYEQAQRYLRSNNWDLAVRSLQLLESRYPFGKYAEQAQLELIYAHYNGYEQEAAVEAADRFIRLHPSHPNVDYAYYLKGLAAHSANEDLFSRFLPTDEAERDTSQAREAFAEFNQLVTRFPDSPYSPDARARMLHLRNLLARHEILVANYYFRRGAYLAAANRGRYVVENFQRTPAVADGLAVMAQGYILLGLDDLAEDAIATLALNYPDHPNLDKNGEFKSVYTLDGLQRNWINKASFGLFFPPTPPQFDTRPKL</sequence>
<dbReference type="PROSITE" id="PS51257">
    <property type="entry name" value="PROKAR_LIPOPROTEIN"/>
    <property type="match status" value="1"/>
</dbReference>
<comment type="subunit">
    <text evidence="6">Part of the Bam complex.</text>
</comment>
<dbReference type="Pfam" id="PF13525">
    <property type="entry name" value="YfiO"/>
    <property type="match status" value="1"/>
</dbReference>
<reference evidence="8 9" key="1">
    <citation type="submission" date="2018-01" db="EMBL/GenBank/DDBJ databases">
        <title>The draft genome sequence of Halioglobus lutimaris HF004.</title>
        <authorList>
            <person name="Du Z.-J."/>
            <person name="Shi M.-J."/>
        </authorList>
    </citation>
    <scope>NUCLEOTIDE SEQUENCE [LARGE SCALE GENOMIC DNA]</scope>
    <source>
        <strain evidence="8 9">HF004</strain>
    </source>
</reference>
<comment type="similarity">
    <text evidence="6">Belongs to the BamD family.</text>
</comment>
<dbReference type="GO" id="GO:0043165">
    <property type="term" value="P:Gram-negative-bacterium-type cell outer membrane assembly"/>
    <property type="evidence" value="ECO:0007669"/>
    <property type="project" value="UniProtKB-UniRule"/>
</dbReference>
<evidence type="ECO:0000259" key="7">
    <source>
        <dbReference type="Pfam" id="PF13525"/>
    </source>
</evidence>
<proteinExistence type="inferred from homology"/>
<dbReference type="Proteomes" id="UP000235005">
    <property type="component" value="Unassembled WGS sequence"/>
</dbReference>
<accession>A0A2N5WZ29</accession>
<dbReference type="PANTHER" id="PTHR37423:SF1">
    <property type="entry name" value="OUTER MEMBRANE PROTEIN ASSEMBLY FACTOR BAMD"/>
    <property type="match status" value="1"/>
</dbReference>
<dbReference type="NCBIfam" id="TIGR03302">
    <property type="entry name" value="OM_YfiO"/>
    <property type="match status" value="1"/>
</dbReference>
<dbReference type="InterPro" id="IPR039565">
    <property type="entry name" value="BamD-like"/>
</dbReference>
<dbReference type="EMBL" id="PKUS01000029">
    <property type="protein sequence ID" value="PLW67469.1"/>
    <property type="molecule type" value="Genomic_DNA"/>
</dbReference>
<dbReference type="GO" id="GO:0051205">
    <property type="term" value="P:protein insertion into membrane"/>
    <property type="evidence" value="ECO:0007669"/>
    <property type="project" value="UniProtKB-UniRule"/>
</dbReference>
<evidence type="ECO:0000256" key="3">
    <source>
        <dbReference type="ARBA" id="ARBA00023139"/>
    </source>
</evidence>
<evidence type="ECO:0000313" key="8">
    <source>
        <dbReference type="EMBL" id="PLW67469.1"/>
    </source>
</evidence>
<dbReference type="FunFam" id="1.25.40.10:FF:000419">
    <property type="entry name" value="Outer membrane protein assembly factor BamD"/>
    <property type="match status" value="1"/>
</dbReference>
<feature type="domain" description="Outer membrane lipoprotein BamD-like" evidence="7">
    <location>
        <begin position="43"/>
        <end position="246"/>
    </location>
</feature>
<dbReference type="Gene3D" id="1.25.40.10">
    <property type="entry name" value="Tetratricopeptide repeat domain"/>
    <property type="match status" value="1"/>
</dbReference>
<gene>
    <name evidence="6" type="primary">bamD</name>
    <name evidence="8" type="ORF">C0039_17180</name>
</gene>
<evidence type="ECO:0000256" key="5">
    <source>
        <dbReference type="ARBA" id="ARBA00023288"/>
    </source>
</evidence>